<dbReference type="Proteomes" id="UP001227230">
    <property type="component" value="Chromosome 4"/>
</dbReference>
<protein>
    <submittedName>
        <fullName evidence="1">Uncharacterized protein</fullName>
    </submittedName>
</protein>
<name>A0ABY9BRP1_VITVI</name>
<sequence length="138" mass="14403">MDSIRNCLGCIMGKFLKNLLQRLIHEATLSLSAAISTSSEPGAVLVDRVLLYMKFKSSMRAASSDALIRNVSRLYSDSLISIVPPPSHCCGRSKDTGKCTGTVVAVAGAGRCGGGDGGGVSPPASFEDNFSIPQSTHI</sequence>
<accession>A0ABY9BRP1</accession>
<evidence type="ECO:0000313" key="2">
    <source>
        <dbReference type="Proteomes" id="UP001227230"/>
    </source>
</evidence>
<reference evidence="1 2" key="1">
    <citation type="journal article" date="2023" name="Hortic Res">
        <title>The complete reference genome for grapevine (Vitis vinifera L.) genetics and breeding.</title>
        <authorList>
            <person name="Shi X."/>
            <person name="Cao S."/>
            <person name="Wang X."/>
            <person name="Huang S."/>
            <person name="Wang Y."/>
            <person name="Liu Z."/>
            <person name="Liu W."/>
            <person name="Leng X."/>
            <person name="Peng Y."/>
            <person name="Wang N."/>
            <person name="Wang Y."/>
            <person name="Ma Z."/>
            <person name="Xu X."/>
            <person name="Zhang F."/>
            <person name="Xue H."/>
            <person name="Zhong H."/>
            <person name="Wang Y."/>
            <person name="Zhang K."/>
            <person name="Velt A."/>
            <person name="Avia K."/>
            <person name="Holtgrawe D."/>
            <person name="Grimplet J."/>
            <person name="Matus J.T."/>
            <person name="Ware D."/>
            <person name="Wu X."/>
            <person name="Wang H."/>
            <person name="Liu C."/>
            <person name="Fang Y."/>
            <person name="Rustenholz C."/>
            <person name="Cheng Z."/>
            <person name="Xiao H."/>
            <person name="Zhou Y."/>
        </authorList>
    </citation>
    <scope>NUCLEOTIDE SEQUENCE [LARGE SCALE GENOMIC DNA]</scope>
    <source>
        <strain evidence="2">cv. Pinot noir / PN40024</strain>
        <tissue evidence="1">Leaf</tissue>
    </source>
</reference>
<proteinExistence type="predicted"/>
<organism evidence="1 2">
    <name type="scientific">Vitis vinifera</name>
    <name type="common">Grape</name>
    <dbReference type="NCBI Taxonomy" id="29760"/>
    <lineage>
        <taxon>Eukaryota</taxon>
        <taxon>Viridiplantae</taxon>
        <taxon>Streptophyta</taxon>
        <taxon>Embryophyta</taxon>
        <taxon>Tracheophyta</taxon>
        <taxon>Spermatophyta</taxon>
        <taxon>Magnoliopsida</taxon>
        <taxon>eudicotyledons</taxon>
        <taxon>Gunneridae</taxon>
        <taxon>Pentapetalae</taxon>
        <taxon>rosids</taxon>
        <taxon>Vitales</taxon>
        <taxon>Vitaceae</taxon>
        <taxon>Viteae</taxon>
        <taxon>Vitis</taxon>
    </lineage>
</organism>
<dbReference type="EMBL" id="CP126651">
    <property type="protein sequence ID" value="WJZ85390.1"/>
    <property type="molecule type" value="Genomic_DNA"/>
</dbReference>
<evidence type="ECO:0000313" key="1">
    <source>
        <dbReference type="EMBL" id="WJZ85390.1"/>
    </source>
</evidence>
<gene>
    <name evidence="1" type="ORF">VitviT2T_004930</name>
</gene>
<keyword evidence="2" id="KW-1185">Reference proteome</keyword>